<dbReference type="GeneID" id="20077255"/>
<dbReference type="RefSeq" id="XP_008861106.1">
    <property type="nucleotide sequence ID" value="XM_008862884.1"/>
</dbReference>
<dbReference type="AlphaFoldDB" id="A0A024UUR1"/>
<gene>
    <name evidence="1" type="ORF">H310_00205</name>
</gene>
<organism evidence="1">
    <name type="scientific">Aphanomyces invadans</name>
    <dbReference type="NCBI Taxonomy" id="157072"/>
    <lineage>
        <taxon>Eukaryota</taxon>
        <taxon>Sar</taxon>
        <taxon>Stramenopiles</taxon>
        <taxon>Oomycota</taxon>
        <taxon>Saprolegniomycetes</taxon>
        <taxon>Saprolegniales</taxon>
        <taxon>Verrucalvaceae</taxon>
        <taxon>Aphanomyces</taxon>
    </lineage>
</organism>
<proteinExistence type="predicted"/>
<accession>A0A024UUR1</accession>
<dbReference type="EMBL" id="KI913952">
    <property type="protein sequence ID" value="ETW09695.1"/>
    <property type="molecule type" value="Genomic_DNA"/>
</dbReference>
<protein>
    <submittedName>
        <fullName evidence="1">Uncharacterized protein</fullName>
    </submittedName>
</protein>
<evidence type="ECO:0000313" key="1">
    <source>
        <dbReference type="EMBL" id="ETW09695.1"/>
    </source>
</evidence>
<name>A0A024UUR1_9STRA</name>
<dbReference type="VEuPathDB" id="FungiDB:H310_00205"/>
<sequence>MYRPMPAVRLRGKAGSAQEGIRTTWVGRGAAHGPQVQRFCFVMCDAKPATDHSTQTSPTCPNSRFLSSGTVQMLALMSATHCPSGNFHKSRGKAGSLSPTTNVGGMFSCGS</sequence>
<reference evidence="1" key="1">
    <citation type="submission" date="2013-12" db="EMBL/GenBank/DDBJ databases">
        <title>The Genome Sequence of Aphanomyces invadans NJM9701.</title>
        <authorList>
            <consortium name="The Broad Institute Genomics Platform"/>
            <person name="Russ C."/>
            <person name="Tyler B."/>
            <person name="van West P."/>
            <person name="Dieguez-Uribeondo J."/>
            <person name="Young S.K."/>
            <person name="Zeng Q."/>
            <person name="Gargeya S."/>
            <person name="Fitzgerald M."/>
            <person name="Abouelleil A."/>
            <person name="Alvarado L."/>
            <person name="Chapman S.B."/>
            <person name="Gainer-Dewar J."/>
            <person name="Goldberg J."/>
            <person name="Griggs A."/>
            <person name="Gujja S."/>
            <person name="Hansen M."/>
            <person name="Howarth C."/>
            <person name="Imamovic A."/>
            <person name="Ireland A."/>
            <person name="Larimer J."/>
            <person name="McCowan C."/>
            <person name="Murphy C."/>
            <person name="Pearson M."/>
            <person name="Poon T.W."/>
            <person name="Priest M."/>
            <person name="Roberts A."/>
            <person name="Saif S."/>
            <person name="Shea T."/>
            <person name="Sykes S."/>
            <person name="Wortman J."/>
            <person name="Nusbaum C."/>
            <person name="Birren B."/>
        </authorList>
    </citation>
    <scope>NUCLEOTIDE SEQUENCE [LARGE SCALE GENOMIC DNA]</scope>
    <source>
        <strain evidence="1">NJM9701</strain>
    </source>
</reference>